<dbReference type="GO" id="GO:0050650">
    <property type="term" value="P:chondroitin sulfate proteoglycan biosynthetic process"/>
    <property type="evidence" value="ECO:0007669"/>
    <property type="project" value="TreeGrafter"/>
</dbReference>
<evidence type="ECO:0000256" key="5">
    <source>
        <dbReference type="ARBA" id="ARBA00022692"/>
    </source>
</evidence>
<keyword evidence="6" id="KW-0735">Signal-anchor</keyword>
<sequence>MLNEKLIIKIICAVGLFFIAQVGVFWTQLQNLDEKKFMLVAEIDTLIRKRDELNKKIWMQEKEAYRMEEKLQRIDNLVRDRILLAEVRKDLPFIYFITPTYRRPTQKADLIRLAQTLAHVPNLYWIVVEDANDTSPFI</sequence>
<keyword evidence="9" id="KW-0325">Glycoprotein</keyword>
<evidence type="ECO:0000256" key="4">
    <source>
        <dbReference type="ARBA" id="ARBA00022679"/>
    </source>
</evidence>
<reference evidence="12 13" key="2">
    <citation type="submission" date="2018-11" db="EMBL/GenBank/DDBJ databases">
        <authorList>
            <consortium name="Pathogen Informatics"/>
        </authorList>
    </citation>
    <scope>NUCLEOTIDE SEQUENCE [LARGE SCALE GENOMIC DNA]</scope>
</reference>
<comment type="similarity">
    <text evidence="2">Belongs to the glycosyltransferase 43 family.</text>
</comment>
<evidence type="ECO:0000256" key="6">
    <source>
        <dbReference type="ARBA" id="ARBA00022968"/>
    </source>
</evidence>
<dbReference type="GO" id="GO:0000139">
    <property type="term" value="C:Golgi membrane"/>
    <property type="evidence" value="ECO:0007669"/>
    <property type="project" value="TreeGrafter"/>
</dbReference>
<gene>
    <name evidence="12" type="ORF">OFLC_LOCUS6023</name>
</gene>
<keyword evidence="7 11" id="KW-1133">Transmembrane helix</keyword>
<dbReference type="InterPro" id="IPR005027">
    <property type="entry name" value="Glyco_trans_43"/>
</dbReference>
<keyword evidence="5 11" id="KW-0812">Transmembrane</keyword>
<evidence type="ECO:0000313" key="14">
    <source>
        <dbReference type="WBParaSite" id="OFLC_0000602101-mRNA-1"/>
    </source>
</evidence>
<dbReference type="UniPathway" id="UPA00378"/>
<dbReference type="InterPro" id="IPR029044">
    <property type="entry name" value="Nucleotide-diphossugar_trans"/>
</dbReference>
<dbReference type="SUPFAM" id="SSF53448">
    <property type="entry name" value="Nucleotide-diphospho-sugar transferases"/>
    <property type="match status" value="1"/>
</dbReference>
<dbReference type="Gene3D" id="3.90.550.10">
    <property type="entry name" value="Spore Coat Polysaccharide Biosynthesis Protein SpsA, Chain A"/>
    <property type="match status" value="1"/>
</dbReference>
<comment type="subcellular location">
    <subcellularLocation>
        <location evidence="1">Membrane</location>
        <topology evidence="1">Single-pass type II membrane protein</topology>
    </subcellularLocation>
</comment>
<evidence type="ECO:0000313" key="12">
    <source>
        <dbReference type="EMBL" id="VDO45125.1"/>
    </source>
</evidence>
<dbReference type="AlphaFoldDB" id="A0A183HEW0"/>
<evidence type="ECO:0000256" key="7">
    <source>
        <dbReference type="ARBA" id="ARBA00022989"/>
    </source>
</evidence>
<dbReference type="WBParaSite" id="OFLC_0000602101-mRNA-1">
    <property type="protein sequence ID" value="OFLC_0000602101-mRNA-1"/>
    <property type="gene ID" value="OFLC_0000602101"/>
</dbReference>
<dbReference type="PANTHER" id="PTHR10896">
    <property type="entry name" value="GALACTOSYLGALACTOSYLXYLOSYLPROTEIN 3-BETA-GLUCURONOSYLTRANSFERASE BETA-1,3-GLUCURONYLTRANSFERASE"/>
    <property type="match status" value="1"/>
</dbReference>
<proteinExistence type="inferred from homology"/>
<dbReference type="STRING" id="387005.A0A183HEW0"/>
<evidence type="ECO:0000256" key="8">
    <source>
        <dbReference type="ARBA" id="ARBA00023136"/>
    </source>
</evidence>
<dbReference type="EC" id="2.4.1.135" evidence="3"/>
<evidence type="ECO:0000256" key="10">
    <source>
        <dbReference type="ARBA" id="ARBA00047979"/>
    </source>
</evidence>
<name>A0A183HEW0_9BILA</name>
<feature type="transmembrane region" description="Helical" evidence="11">
    <location>
        <begin position="6"/>
        <end position="26"/>
    </location>
</feature>
<evidence type="ECO:0000256" key="9">
    <source>
        <dbReference type="ARBA" id="ARBA00023180"/>
    </source>
</evidence>
<dbReference type="GO" id="GO:0015018">
    <property type="term" value="F:galactosylgalactosylxylosylprotein 3-beta-glucuronosyltransferase activity"/>
    <property type="evidence" value="ECO:0007669"/>
    <property type="project" value="UniProtKB-EC"/>
</dbReference>
<evidence type="ECO:0000256" key="11">
    <source>
        <dbReference type="SAM" id="Phobius"/>
    </source>
</evidence>
<protein>
    <recommendedName>
        <fullName evidence="3">galactosylgalactosylxylosylprotein 3-beta-glucuronosyltransferase</fullName>
        <ecNumber evidence="3">2.4.1.135</ecNumber>
    </recommendedName>
</protein>
<evidence type="ECO:0000313" key="13">
    <source>
        <dbReference type="Proteomes" id="UP000267606"/>
    </source>
</evidence>
<accession>A0A183HEW0</accession>
<evidence type="ECO:0000256" key="2">
    <source>
        <dbReference type="ARBA" id="ARBA00007706"/>
    </source>
</evidence>
<reference evidence="14" key="1">
    <citation type="submission" date="2016-06" db="UniProtKB">
        <authorList>
            <consortium name="WormBaseParasite"/>
        </authorList>
    </citation>
    <scope>IDENTIFICATION</scope>
</reference>
<evidence type="ECO:0000256" key="1">
    <source>
        <dbReference type="ARBA" id="ARBA00004606"/>
    </source>
</evidence>
<comment type="catalytic activity">
    <reaction evidence="10">
        <text>3-O-(beta-D-galactosyl-(1-&gt;3)-beta-D-galactosyl-(1-&gt;4)-beta-D-xylosyl)-L-seryl-[protein] + UDP-alpha-D-glucuronate = 3-O-(beta-D-GlcA-(1-&gt;3)-beta-D-Gal-(1-&gt;3)-beta-D-Gal-(1-&gt;4)-beta-D-Xyl)-L-seryl-[protein] + UDP + H(+)</text>
        <dbReference type="Rhea" id="RHEA:24168"/>
        <dbReference type="Rhea" id="RHEA-COMP:12571"/>
        <dbReference type="Rhea" id="RHEA-COMP:12573"/>
        <dbReference type="ChEBI" id="CHEBI:15378"/>
        <dbReference type="ChEBI" id="CHEBI:58052"/>
        <dbReference type="ChEBI" id="CHEBI:58223"/>
        <dbReference type="ChEBI" id="CHEBI:132090"/>
        <dbReference type="ChEBI" id="CHEBI:132093"/>
        <dbReference type="EC" id="2.4.1.135"/>
    </reaction>
</comment>
<dbReference type="Proteomes" id="UP000267606">
    <property type="component" value="Unassembled WGS sequence"/>
</dbReference>
<dbReference type="PANTHER" id="PTHR10896:SF65">
    <property type="entry name" value="GALACTOSYLGALACTOSYLXYLOSYLPROTEIN 3-BETA-GLUCURONOSYLTRANSFERASE 3"/>
    <property type="match status" value="1"/>
</dbReference>
<organism evidence="14">
    <name type="scientific">Onchocerca flexuosa</name>
    <dbReference type="NCBI Taxonomy" id="387005"/>
    <lineage>
        <taxon>Eukaryota</taxon>
        <taxon>Metazoa</taxon>
        <taxon>Ecdysozoa</taxon>
        <taxon>Nematoda</taxon>
        <taxon>Chromadorea</taxon>
        <taxon>Rhabditida</taxon>
        <taxon>Spirurina</taxon>
        <taxon>Spiruromorpha</taxon>
        <taxon>Filarioidea</taxon>
        <taxon>Onchocercidae</taxon>
        <taxon>Onchocerca</taxon>
    </lineage>
</organism>
<keyword evidence="8 11" id="KW-0472">Membrane</keyword>
<dbReference type="GO" id="GO:0005975">
    <property type="term" value="P:carbohydrate metabolic process"/>
    <property type="evidence" value="ECO:0007669"/>
    <property type="project" value="TreeGrafter"/>
</dbReference>
<evidence type="ECO:0000256" key="3">
    <source>
        <dbReference type="ARBA" id="ARBA00012641"/>
    </source>
</evidence>
<dbReference type="EMBL" id="UZAJ01005492">
    <property type="protein sequence ID" value="VDO45125.1"/>
    <property type="molecule type" value="Genomic_DNA"/>
</dbReference>
<keyword evidence="13" id="KW-1185">Reference proteome</keyword>
<keyword evidence="4" id="KW-0808">Transferase</keyword>